<name>A0A3G2UMH7_SPHYA</name>
<proteinExistence type="predicted"/>
<geneLocation type="plasmid" evidence="1">
    <name>pF1</name>
</geneLocation>
<dbReference type="EMBL" id="CP060123">
    <property type="protein sequence ID" value="QNG49466.1"/>
    <property type="molecule type" value="Genomic_DNA"/>
</dbReference>
<evidence type="ECO:0008006" key="5">
    <source>
        <dbReference type="Google" id="ProtNLM"/>
    </source>
</evidence>
<protein>
    <recommendedName>
        <fullName evidence="5">SGNH/GDSL hydrolase family protein</fullName>
    </recommendedName>
</protein>
<dbReference type="AlphaFoldDB" id="A0A3G2UMH7"/>
<accession>A0A3G2UMH7</accession>
<gene>
    <name evidence="1" type="ORF">EBF16_02045</name>
    <name evidence="2" type="ORF">H3V42_32070</name>
</gene>
<sequence>MILFCLILGDSTAIGTASALAAQGIRCEVHARVGAPSAEIARMPRSRSPAPLALIALGSNDPENPALARNLTTLRSRTTAFRVTWLAPYHARASRIVAAVARSFGDTVIQLSAVPTADGVHPASYRPIAAALDWKSLSENWHHVAIGSARPPAPGTTRPTPVPDRRATVLVME</sequence>
<reference evidence="2 4" key="2">
    <citation type="submission" date="2020-07" db="EMBL/GenBank/DDBJ databases">
        <title>Whole genome sequence of Sphingobium yanoikuyae A3.</title>
        <authorList>
            <person name="Han S.-S."/>
        </authorList>
    </citation>
    <scope>NUCLEOTIDE SEQUENCE [LARGE SCALE GENOMIC DNA]</scope>
    <source>
        <strain evidence="2 4">A3</strain>
        <plasmid evidence="2 4">unnamed1</plasmid>
    </source>
</reference>
<evidence type="ECO:0000313" key="4">
    <source>
        <dbReference type="Proteomes" id="UP000515377"/>
    </source>
</evidence>
<keyword evidence="1" id="KW-0614">Plasmid</keyword>
<dbReference type="RefSeq" id="WP_069338481.1">
    <property type="nucleotide sequence ID" value="NZ_CP033227.1"/>
</dbReference>
<evidence type="ECO:0000313" key="1">
    <source>
        <dbReference type="EMBL" id="AYO75774.1"/>
    </source>
</evidence>
<dbReference type="Proteomes" id="UP000515377">
    <property type="component" value="Plasmid unnamed1"/>
</dbReference>
<geneLocation type="plasmid" evidence="2 4">
    <name>unnamed1</name>
</geneLocation>
<dbReference type="EMBL" id="CP033227">
    <property type="protein sequence ID" value="AYO75774.1"/>
    <property type="molecule type" value="Genomic_DNA"/>
</dbReference>
<dbReference type="Proteomes" id="UP000280708">
    <property type="component" value="Plasmid pF1"/>
</dbReference>
<evidence type="ECO:0000313" key="2">
    <source>
        <dbReference type="EMBL" id="QNG49466.1"/>
    </source>
</evidence>
<reference evidence="1 3" key="1">
    <citation type="submission" date="2018-10" db="EMBL/GenBank/DDBJ databases">
        <title>Characterization and genome analysis of a novel bacterium Sphingobium yanoikuyae SJTF8 capable of degrading PAHs.</title>
        <authorList>
            <person name="Yin C."/>
            <person name="Xiong W."/>
            <person name="Liang R."/>
        </authorList>
    </citation>
    <scope>NUCLEOTIDE SEQUENCE [LARGE SCALE GENOMIC DNA]</scope>
    <source>
        <strain evidence="1 3">SJTF8</strain>
        <plasmid evidence="1">pF1</plasmid>
        <plasmid evidence="3">pf1</plasmid>
    </source>
</reference>
<evidence type="ECO:0000313" key="3">
    <source>
        <dbReference type="Proteomes" id="UP000280708"/>
    </source>
</evidence>
<organism evidence="1 3">
    <name type="scientific">Sphingobium yanoikuyae</name>
    <name type="common">Sphingomonas yanoikuyae</name>
    <dbReference type="NCBI Taxonomy" id="13690"/>
    <lineage>
        <taxon>Bacteria</taxon>
        <taxon>Pseudomonadati</taxon>
        <taxon>Pseudomonadota</taxon>
        <taxon>Alphaproteobacteria</taxon>
        <taxon>Sphingomonadales</taxon>
        <taxon>Sphingomonadaceae</taxon>
        <taxon>Sphingobium</taxon>
    </lineage>
</organism>
<geneLocation type="plasmid" evidence="3">
    <name>pf1</name>
</geneLocation>